<proteinExistence type="predicted"/>
<feature type="non-terminal residue" evidence="1">
    <location>
        <position position="1"/>
    </location>
</feature>
<reference evidence="1 2" key="1">
    <citation type="journal article" date="2021" name="Nat. Plants">
        <title>The Taxus genome provides insights into paclitaxel biosynthesis.</title>
        <authorList>
            <person name="Xiong X."/>
            <person name="Gou J."/>
            <person name="Liao Q."/>
            <person name="Li Y."/>
            <person name="Zhou Q."/>
            <person name="Bi G."/>
            <person name="Li C."/>
            <person name="Du R."/>
            <person name="Wang X."/>
            <person name="Sun T."/>
            <person name="Guo L."/>
            <person name="Liang H."/>
            <person name="Lu P."/>
            <person name="Wu Y."/>
            <person name="Zhang Z."/>
            <person name="Ro D.K."/>
            <person name="Shang Y."/>
            <person name="Huang S."/>
            <person name="Yan J."/>
        </authorList>
    </citation>
    <scope>NUCLEOTIDE SEQUENCE [LARGE SCALE GENOMIC DNA]</scope>
    <source>
        <strain evidence="1">Ta-2019</strain>
    </source>
</reference>
<dbReference type="EMBL" id="JAHRHJ020000008">
    <property type="protein sequence ID" value="KAH9305510.1"/>
    <property type="molecule type" value="Genomic_DNA"/>
</dbReference>
<organism evidence="1 2">
    <name type="scientific">Taxus chinensis</name>
    <name type="common">Chinese yew</name>
    <name type="synonym">Taxus wallichiana var. chinensis</name>
    <dbReference type="NCBI Taxonomy" id="29808"/>
    <lineage>
        <taxon>Eukaryota</taxon>
        <taxon>Viridiplantae</taxon>
        <taxon>Streptophyta</taxon>
        <taxon>Embryophyta</taxon>
        <taxon>Tracheophyta</taxon>
        <taxon>Spermatophyta</taxon>
        <taxon>Pinopsida</taxon>
        <taxon>Pinidae</taxon>
        <taxon>Conifers II</taxon>
        <taxon>Cupressales</taxon>
        <taxon>Taxaceae</taxon>
        <taxon>Taxus</taxon>
    </lineage>
</organism>
<dbReference type="AlphaFoldDB" id="A0AA38KTW9"/>
<dbReference type="Proteomes" id="UP000824469">
    <property type="component" value="Unassembled WGS sequence"/>
</dbReference>
<evidence type="ECO:0000313" key="2">
    <source>
        <dbReference type="Proteomes" id="UP000824469"/>
    </source>
</evidence>
<feature type="non-terminal residue" evidence="1">
    <location>
        <position position="101"/>
    </location>
</feature>
<name>A0AA38KTW9_TAXCH</name>
<comment type="caution">
    <text evidence="1">The sequence shown here is derived from an EMBL/GenBank/DDBJ whole genome shotgun (WGS) entry which is preliminary data.</text>
</comment>
<keyword evidence="2" id="KW-1185">Reference proteome</keyword>
<evidence type="ECO:0000313" key="1">
    <source>
        <dbReference type="EMBL" id="KAH9305510.1"/>
    </source>
</evidence>
<protein>
    <submittedName>
        <fullName evidence="1">Uncharacterized protein</fullName>
    </submittedName>
</protein>
<gene>
    <name evidence="1" type="ORF">KI387_009914</name>
</gene>
<sequence>ERGVYPVEPREESVTGSQQVLDALSQDEEDTLQRAGILRISRVPHVTPSSHILCDLFSYWDADRNTFRLPRVRSEWTITLEDVYISWGSRLLGDVSPLRQQ</sequence>
<accession>A0AA38KTW9</accession>